<dbReference type="InterPro" id="IPR000300">
    <property type="entry name" value="IPPc"/>
</dbReference>
<dbReference type="PANTHER" id="PTHR11200:SF300">
    <property type="entry name" value="TYPE II INOSITOL 1,4,5-TRISPHOSPHATE 5-PHOSPHATASE"/>
    <property type="match status" value="1"/>
</dbReference>
<keyword evidence="4" id="KW-0968">Cytoplasmic vesicle</keyword>
<dbReference type="GO" id="GO:0004439">
    <property type="term" value="F:phosphatidylinositol-4,5-bisphosphate 5-phosphatase activity"/>
    <property type="evidence" value="ECO:0007669"/>
    <property type="project" value="TreeGrafter"/>
</dbReference>
<proteinExistence type="predicted"/>
<dbReference type="Gene3D" id="3.60.10.10">
    <property type="entry name" value="Endonuclease/exonuclease/phosphatase"/>
    <property type="match status" value="1"/>
</dbReference>
<accession>A0A0P8XGU2</accession>
<evidence type="ECO:0000256" key="1">
    <source>
        <dbReference type="ARBA" id="ARBA00004146"/>
    </source>
</evidence>
<evidence type="ECO:0000259" key="6">
    <source>
        <dbReference type="SMART" id="SM00128"/>
    </source>
</evidence>
<dbReference type="Gene3D" id="2.60.40.10">
    <property type="entry name" value="Immunoglobulins"/>
    <property type="match status" value="1"/>
</dbReference>
<dbReference type="AlphaFoldDB" id="A0A0P8XGU2"/>
<comment type="subcellular location">
    <subcellularLocation>
        <location evidence="2">Cytoplasmic vesicle</location>
        <location evidence="2">Phagosome membrane</location>
    </subcellularLocation>
    <subcellularLocation>
        <location evidence="1">Early endosome membrane</location>
    </subcellularLocation>
</comment>
<sequence>MELVGDTISNGSSSADPPVPAKSTLNIVKQRFKKDEDILYIFESYQLKGPEYVTHLLVLVSSESGGTYAIVSFSCQRTPLSSVNELVIGKVFAIDEQFKLRQDDTSSIAAQQFDLFSGEEGPIKYYYYPSETAKFEEFYATVVNCQALMTAIHLDTVLNFRWLNDYRQIGEVKQELKKRESEYMIYQDTKIYCATWNVNNKQCLNGSHSLRTWLSRSEQPPDIYAIGIQELYVPAKSMLSSTDAAADAQWINNMINSMYPGVEYSILKSYRMMAVFLIVIVRKPLKQQILNVRCNYVTRGIFNALGNKGGVAISLQLNEGNICFVNSHLAAHSGQKAARNQDYQGIVGGMSFEDGRTINDHDHIFWLGDLNYRLKEREPQPGPLDDPQLLLIDDELREEMNNNQCFIGYSEGDIKFQPTYKFEPNTDNYDMRRLPSYCDRILWKGTRIELLEYNSIMEIRQSDHKPVYGVFHVKIKTRDHAKYKRVQEEVLKAVDKRENDNQPQIEVDKTIIDFGRVRFNEPSSSYFNVYNTCPLQVDFSFKEKDIDSICEPYLQIDPREGSLLIDSARSIWLKMHADVRSISGLLRKIRTNDNFDILILHVKNGRDIFITVTGDYQPSCFGLSMETMCRTDRALSDYSQSQIKELMNNNSPHYRVTMPREFFLLIDYLYKQGALQQGAFPSYESRNQLKADFNAVRDWLDTWSQDPFPASVETAAQALLLLLDLPEQALLEPFVENLLNSASKQEAMNYIDLLSPPNRNVFMHLCMFLRVGIESGYYDMHQVAVTFGRILLRSSECSALPNYHSKCCAFMKMFIESDEELMGNGNDSGAGSGTRSTGLHA</sequence>
<dbReference type="CDD" id="cd04380">
    <property type="entry name" value="RhoGAP_OCRL1"/>
    <property type="match status" value="1"/>
</dbReference>
<evidence type="ECO:0000259" key="7">
    <source>
        <dbReference type="SMART" id="SM00324"/>
    </source>
</evidence>
<dbReference type="InterPro" id="IPR031896">
    <property type="entry name" value="INPP5B_PH_dom"/>
</dbReference>
<dbReference type="Gene3D" id="1.10.555.10">
    <property type="entry name" value="Rho GTPase activation protein"/>
    <property type="match status" value="1"/>
</dbReference>
<dbReference type="Pfam" id="PF22669">
    <property type="entry name" value="Exo_endo_phos2"/>
    <property type="match status" value="1"/>
</dbReference>
<evidence type="ECO:0000313" key="8">
    <source>
        <dbReference type="EMBL" id="KPU74115.1"/>
    </source>
</evidence>
<reference evidence="8 9" key="1">
    <citation type="journal article" date="2007" name="Nature">
        <title>Evolution of genes and genomes on the Drosophila phylogeny.</title>
        <authorList>
            <consortium name="Drosophila 12 Genomes Consortium"/>
            <person name="Clark A.G."/>
            <person name="Eisen M.B."/>
            <person name="Smith D.R."/>
            <person name="Bergman C.M."/>
            <person name="Oliver B."/>
            <person name="Markow T.A."/>
            <person name="Kaufman T.C."/>
            <person name="Kellis M."/>
            <person name="Gelbart W."/>
            <person name="Iyer V.N."/>
            <person name="Pollard D.A."/>
            <person name="Sackton T.B."/>
            <person name="Larracuente A.M."/>
            <person name="Singh N.D."/>
            <person name="Abad J.P."/>
            <person name="Abt D.N."/>
            <person name="Adryan B."/>
            <person name="Aguade M."/>
            <person name="Akashi H."/>
            <person name="Anderson W.W."/>
            <person name="Aquadro C.F."/>
            <person name="Ardell D.H."/>
            <person name="Arguello R."/>
            <person name="Artieri C.G."/>
            <person name="Barbash D.A."/>
            <person name="Barker D."/>
            <person name="Barsanti P."/>
            <person name="Batterham P."/>
            <person name="Batzoglou S."/>
            <person name="Begun D."/>
            <person name="Bhutkar A."/>
            <person name="Blanco E."/>
            <person name="Bosak S.A."/>
            <person name="Bradley R.K."/>
            <person name="Brand A.D."/>
            <person name="Brent M.R."/>
            <person name="Brooks A.N."/>
            <person name="Brown R.H."/>
            <person name="Butlin R.K."/>
            <person name="Caggese C."/>
            <person name="Calvi B.R."/>
            <person name="Bernardo de Carvalho A."/>
            <person name="Caspi A."/>
            <person name="Castrezana S."/>
            <person name="Celniker S.E."/>
            <person name="Chang J.L."/>
            <person name="Chapple C."/>
            <person name="Chatterji S."/>
            <person name="Chinwalla A."/>
            <person name="Civetta A."/>
            <person name="Clifton S.W."/>
            <person name="Comeron J.M."/>
            <person name="Costello J.C."/>
            <person name="Coyne J.A."/>
            <person name="Daub J."/>
            <person name="David R.G."/>
            <person name="Delcher A.L."/>
            <person name="Delehaunty K."/>
            <person name="Do C.B."/>
            <person name="Ebling H."/>
            <person name="Edwards K."/>
            <person name="Eickbush T."/>
            <person name="Evans J.D."/>
            <person name="Filipski A."/>
            <person name="Findeiss S."/>
            <person name="Freyhult E."/>
            <person name="Fulton L."/>
            <person name="Fulton R."/>
            <person name="Garcia A.C."/>
            <person name="Gardiner A."/>
            <person name="Garfield D.A."/>
            <person name="Garvin B.E."/>
            <person name="Gibson G."/>
            <person name="Gilbert D."/>
            <person name="Gnerre S."/>
            <person name="Godfrey J."/>
            <person name="Good R."/>
            <person name="Gotea V."/>
            <person name="Gravely B."/>
            <person name="Greenberg A.J."/>
            <person name="Griffiths-Jones S."/>
            <person name="Gross S."/>
            <person name="Guigo R."/>
            <person name="Gustafson E.A."/>
            <person name="Haerty W."/>
            <person name="Hahn M.W."/>
            <person name="Halligan D.L."/>
            <person name="Halpern A.L."/>
            <person name="Halter G.M."/>
            <person name="Han M.V."/>
            <person name="Heger A."/>
            <person name="Hillier L."/>
            <person name="Hinrichs A.S."/>
            <person name="Holmes I."/>
            <person name="Hoskins R.A."/>
            <person name="Hubisz M.J."/>
            <person name="Hultmark D."/>
            <person name="Huntley M.A."/>
            <person name="Jaffe D.B."/>
            <person name="Jagadeeshan S."/>
            <person name="Jeck W.R."/>
            <person name="Johnson J."/>
            <person name="Jones C.D."/>
            <person name="Jordan W.C."/>
            <person name="Karpen G.H."/>
            <person name="Kataoka E."/>
            <person name="Keightley P.D."/>
            <person name="Kheradpour P."/>
            <person name="Kirkness E.F."/>
            <person name="Koerich L.B."/>
            <person name="Kristiansen K."/>
            <person name="Kudrna D."/>
            <person name="Kulathinal R.J."/>
            <person name="Kumar S."/>
            <person name="Kwok R."/>
            <person name="Lander E."/>
            <person name="Langley C.H."/>
            <person name="Lapoint R."/>
            <person name="Lazzaro B.P."/>
            <person name="Lee S.J."/>
            <person name="Levesque L."/>
            <person name="Li R."/>
            <person name="Lin C.F."/>
            <person name="Lin M.F."/>
            <person name="Lindblad-Toh K."/>
            <person name="Llopart A."/>
            <person name="Long M."/>
            <person name="Low L."/>
            <person name="Lozovsky E."/>
            <person name="Lu J."/>
            <person name="Luo M."/>
            <person name="Machado C.A."/>
            <person name="Makalowski W."/>
            <person name="Marzo M."/>
            <person name="Matsuda M."/>
            <person name="Matzkin L."/>
            <person name="McAllister B."/>
            <person name="McBride C.S."/>
            <person name="McKernan B."/>
            <person name="McKernan K."/>
            <person name="Mendez-Lago M."/>
            <person name="Minx P."/>
            <person name="Mollenhauer M.U."/>
            <person name="Montooth K."/>
            <person name="Mount S.M."/>
            <person name="Mu X."/>
            <person name="Myers E."/>
            <person name="Negre B."/>
            <person name="Newfeld S."/>
            <person name="Nielsen R."/>
            <person name="Noor M.A."/>
            <person name="O'Grady P."/>
            <person name="Pachter L."/>
            <person name="Papaceit M."/>
            <person name="Parisi M.J."/>
            <person name="Parisi M."/>
            <person name="Parts L."/>
            <person name="Pedersen J.S."/>
            <person name="Pesole G."/>
            <person name="Phillippy A.M."/>
            <person name="Ponting C.P."/>
            <person name="Pop M."/>
            <person name="Porcelli D."/>
            <person name="Powell J.R."/>
            <person name="Prohaska S."/>
            <person name="Pruitt K."/>
            <person name="Puig M."/>
            <person name="Quesneville H."/>
            <person name="Ram K.R."/>
            <person name="Rand D."/>
            <person name="Rasmussen M.D."/>
            <person name="Reed L.K."/>
            <person name="Reenan R."/>
            <person name="Reily A."/>
            <person name="Remington K.A."/>
            <person name="Rieger T.T."/>
            <person name="Ritchie M.G."/>
            <person name="Robin C."/>
            <person name="Rogers Y.H."/>
            <person name="Rohde C."/>
            <person name="Rozas J."/>
            <person name="Rubenfield M.J."/>
            <person name="Ruiz A."/>
            <person name="Russo S."/>
            <person name="Salzberg S.L."/>
            <person name="Sanchez-Gracia A."/>
            <person name="Saranga D.J."/>
            <person name="Sato H."/>
            <person name="Schaeffer S.W."/>
            <person name="Schatz M.C."/>
            <person name="Schlenke T."/>
            <person name="Schwartz R."/>
            <person name="Segarra C."/>
            <person name="Singh R.S."/>
            <person name="Sirot L."/>
            <person name="Sirota M."/>
            <person name="Sisneros N.B."/>
            <person name="Smith C.D."/>
            <person name="Smith T.F."/>
            <person name="Spieth J."/>
            <person name="Stage D.E."/>
            <person name="Stark A."/>
            <person name="Stephan W."/>
            <person name="Strausberg R.L."/>
            <person name="Strempel S."/>
            <person name="Sturgill D."/>
            <person name="Sutton G."/>
            <person name="Sutton G.G."/>
            <person name="Tao W."/>
            <person name="Teichmann S."/>
            <person name="Tobari Y.N."/>
            <person name="Tomimura Y."/>
            <person name="Tsolas J.M."/>
            <person name="Valente V.L."/>
            <person name="Venter E."/>
            <person name="Venter J.C."/>
            <person name="Vicario S."/>
            <person name="Vieira F.G."/>
            <person name="Vilella A.J."/>
            <person name="Villasante A."/>
            <person name="Walenz B."/>
            <person name="Wang J."/>
            <person name="Wasserman M."/>
            <person name="Watts T."/>
            <person name="Wilson D."/>
            <person name="Wilson R.K."/>
            <person name="Wing R.A."/>
            <person name="Wolfner M.F."/>
            <person name="Wong A."/>
            <person name="Wong G.K."/>
            <person name="Wu C.I."/>
            <person name="Wu G."/>
            <person name="Yamamoto D."/>
            <person name="Yang H.P."/>
            <person name="Yang S.P."/>
            <person name="Yorke J.A."/>
            <person name="Yoshida K."/>
            <person name="Zdobnov E."/>
            <person name="Zhang P."/>
            <person name="Zhang Y."/>
            <person name="Zimin A.V."/>
            <person name="Baldwin J."/>
            <person name="Abdouelleil A."/>
            <person name="Abdulkadir J."/>
            <person name="Abebe A."/>
            <person name="Abera B."/>
            <person name="Abreu J."/>
            <person name="Acer S.C."/>
            <person name="Aftuck L."/>
            <person name="Alexander A."/>
            <person name="An P."/>
            <person name="Anderson E."/>
            <person name="Anderson S."/>
            <person name="Arachi H."/>
            <person name="Azer M."/>
            <person name="Bachantsang P."/>
            <person name="Barry A."/>
            <person name="Bayul T."/>
            <person name="Berlin A."/>
            <person name="Bessette D."/>
            <person name="Bloom T."/>
            <person name="Blye J."/>
            <person name="Boguslavskiy L."/>
            <person name="Bonnet C."/>
            <person name="Boukhgalter B."/>
            <person name="Bourzgui I."/>
            <person name="Brown A."/>
            <person name="Cahill P."/>
            <person name="Channer S."/>
            <person name="Cheshatsang Y."/>
            <person name="Chuda L."/>
            <person name="Citroen M."/>
            <person name="Collymore A."/>
            <person name="Cooke P."/>
            <person name="Costello M."/>
            <person name="D'Aco K."/>
            <person name="Daza R."/>
            <person name="De Haan G."/>
            <person name="DeGray S."/>
            <person name="DeMaso C."/>
            <person name="Dhargay N."/>
            <person name="Dooley K."/>
            <person name="Dooley E."/>
            <person name="Doricent M."/>
            <person name="Dorje P."/>
            <person name="Dorjee K."/>
            <person name="Dupes A."/>
            <person name="Elong R."/>
            <person name="Falk J."/>
            <person name="Farina A."/>
            <person name="Faro S."/>
            <person name="Ferguson D."/>
            <person name="Fisher S."/>
            <person name="Foley C.D."/>
            <person name="Franke A."/>
            <person name="Friedrich D."/>
            <person name="Gadbois L."/>
            <person name="Gearin G."/>
            <person name="Gearin C.R."/>
            <person name="Giannoukos G."/>
            <person name="Goode T."/>
            <person name="Graham J."/>
            <person name="Grandbois E."/>
            <person name="Grewal S."/>
            <person name="Gyaltsen K."/>
            <person name="Hafez N."/>
            <person name="Hagos B."/>
            <person name="Hall J."/>
            <person name="Henson C."/>
            <person name="Hollinger A."/>
            <person name="Honan T."/>
            <person name="Huard M.D."/>
            <person name="Hughes L."/>
            <person name="Hurhula B."/>
            <person name="Husby M.E."/>
            <person name="Kamat A."/>
            <person name="Kanga B."/>
            <person name="Kashin S."/>
            <person name="Khazanovich D."/>
            <person name="Kisner P."/>
            <person name="Lance K."/>
            <person name="Lara M."/>
            <person name="Lee W."/>
            <person name="Lennon N."/>
            <person name="Letendre F."/>
            <person name="LeVine R."/>
            <person name="Lipovsky A."/>
            <person name="Liu X."/>
            <person name="Liu J."/>
            <person name="Liu S."/>
            <person name="Lokyitsang T."/>
            <person name="Lokyitsang Y."/>
            <person name="Lubonja R."/>
            <person name="Lui A."/>
            <person name="MacDonald P."/>
            <person name="Magnisalis V."/>
            <person name="Maru K."/>
            <person name="Matthews C."/>
            <person name="McCusker W."/>
            <person name="McDonough S."/>
            <person name="Mehta T."/>
            <person name="Meldrim J."/>
            <person name="Meneus L."/>
            <person name="Mihai O."/>
            <person name="Mihalev A."/>
            <person name="Mihova T."/>
            <person name="Mittelman R."/>
            <person name="Mlenga V."/>
            <person name="Montmayeur A."/>
            <person name="Mulrain L."/>
            <person name="Navidi A."/>
            <person name="Naylor J."/>
            <person name="Negash T."/>
            <person name="Nguyen T."/>
            <person name="Nguyen N."/>
            <person name="Nicol R."/>
            <person name="Norbu C."/>
            <person name="Norbu N."/>
            <person name="Novod N."/>
            <person name="O'Neill B."/>
            <person name="Osman S."/>
            <person name="Markiewicz E."/>
            <person name="Oyono O.L."/>
            <person name="Patti C."/>
            <person name="Phunkhang P."/>
            <person name="Pierre F."/>
            <person name="Priest M."/>
            <person name="Raghuraman S."/>
            <person name="Rege F."/>
            <person name="Reyes R."/>
            <person name="Rise C."/>
            <person name="Rogov P."/>
            <person name="Ross K."/>
            <person name="Ryan E."/>
            <person name="Settipalli S."/>
            <person name="Shea T."/>
            <person name="Sherpa N."/>
            <person name="Shi L."/>
            <person name="Shih D."/>
            <person name="Sparrow T."/>
            <person name="Spaulding J."/>
            <person name="Stalker J."/>
            <person name="Stange-Thomann N."/>
            <person name="Stavropoulos S."/>
            <person name="Stone C."/>
            <person name="Strader C."/>
            <person name="Tesfaye S."/>
            <person name="Thomson T."/>
            <person name="Thoulutsang Y."/>
            <person name="Thoulutsang D."/>
            <person name="Topham K."/>
            <person name="Topping I."/>
            <person name="Tsamla T."/>
            <person name="Vassiliev H."/>
            <person name="Vo A."/>
            <person name="Wangchuk T."/>
            <person name="Wangdi T."/>
            <person name="Weiand M."/>
            <person name="Wilkinson J."/>
            <person name="Wilson A."/>
            <person name="Yadav S."/>
            <person name="Young G."/>
            <person name="Yu Q."/>
            <person name="Zembek L."/>
            <person name="Zhong D."/>
            <person name="Zimmer A."/>
            <person name="Zwirko Z."/>
            <person name="Jaffe D.B."/>
            <person name="Alvarez P."/>
            <person name="Brockman W."/>
            <person name="Butler J."/>
            <person name="Chin C."/>
            <person name="Gnerre S."/>
            <person name="Grabherr M."/>
            <person name="Kleber M."/>
            <person name="Mauceli E."/>
            <person name="MacCallum I."/>
        </authorList>
    </citation>
    <scope>NUCLEOTIDE SEQUENCE [LARGE SCALE GENOMIC DNA]</scope>
    <source>
        <strain evidence="9">Tucson 14024-0371.13</strain>
    </source>
</reference>
<dbReference type="Proteomes" id="UP000007801">
    <property type="component" value="Unassembled WGS sequence"/>
</dbReference>
<evidence type="ECO:0000256" key="5">
    <source>
        <dbReference type="SAM" id="MobiDB-lite"/>
    </source>
</evidence>
<dbReference type="GO" id="GO:0007032">
    <property type="term" value="P:endosome organization"/>
    <property type="evidence" value="ECO:0007669"/>
    <property type="project" value="EnsemblMetazoa"/>
</dbReference>
<keyword evidence="3" id="KW-0967">Endosome</keyword>
<dbReference type="InterPro" id="IPR048869">
    <property type="entry name" value="OCRL-1_2_ASH"/>
</dbReference>
<dbReference type="CTD" id="4952"/>
<dbReference type="SUPFAM" id="SSF48350">
    <property type="entry name" value="GTPase activation domain, GAP"/>
    <property type="match status" value="1"/>
</dbReference>
<dbReference type="Gene3D" id="2.30.29.110">
    <property type="match status" value="1"/>
</dbReference>
<dbReference type="GO" id="GO:0031901">
    <property type="term" value="C:early endosome membrane"/>
    <property type="evidence" value="ECO:0007669"/>
    <property type="project" value="UniProtKB-SubCell"/>
</dbReference>
<dbReference type="GeneID" id="26514483"/>
<evidence type="ECO:0000256" key="4">
    <source>
        <dbReference type="ARBA" id="ARBA00023329"/>
    </source>
</evidence>
<dbReference type="SUPFAM" id="SSF56219">
    <property type="entry name" value="DNase I-like"/>
    <property type="match status" value="1"/>
</dbReference>
<dbReference type="GO" id="GO:0055037">
    <property type="term" value="C:recycling endosome"/>
    <property type="evidence" value="ECO:0007669"/>
    <property type="project" value="EnsemblMetazoa"/>
</dbReference>
<dbReference type="PANTHER" id="PTHR11200">
    <property type="entry name" value="INOSITOL 5-PHOSPHATASE"/>
    <property type="match status" value="1"/>
</dbReference>
<dbReference type="GO" id="GO:0005770">
    <property type="term" value="C:late endosome"/>
    <property type="evidence" value="ECO:0007669"/>
    <property type="project" value="EnsemblMetazoa"/>
</dbReference>
<dbReference type="InterPro" id="IPR047078">
    <property type="entry name" value="RhoGAP_OCRL1"/>
</dbReference>
<dbReference type="GO" id="GO:0006897">
    <property type="term" value="P:endocytosis"/>
    <property type="evidence" value="ECO:0007669"/>
    <property type="project" value="EnsemblMetazoa"/>
</dbReference>
<dbReference type="InterPro" id="IPR008936">
    <property type="entry name" value="Rho_GTPase_activation_prot"/>
</dbReference>
<organism evidence="8 9">
    <name type="scientific">Drosophila ananassae</name>
    <name type="common">Fruit fly</name>
    <dbReference type="NCBI Taxonomy" id="7217"/>
    <lineage>
        <taxon>Eukaryota</taxon>
        <taxon>Metazoa</taxon>
        <taxon>Ecdysozoa</taxon>
        <taxon>Arthropoda</taxon>
        <taxon>Hexapoda</taxon>
        <taxon>Insecta</taxon>
        <taxon>Pterygota</taxon>
        <taxon>Neoptera</taxon>
        <taxon>Endopterygota</taxon>
        <taxon>Diptera</taxon>
        <taxon>Brachycera</taxon>
        <taxon>Muscomorpha</taxon>
        <taxon>Ephydroidea</taxon>
        <taxon>Drosophilidae</taxon>
        <taxon>Drosophila</taxon>
        <taxon>Sophophora</taxon>
    </lineage>
</organism>
<dbReference type="OrthoDB" id="7862313at2759"/>
<evidence type="ECO:0000256" key="3">
    <source>
        <dbReference type="ARBA" id="ARBA00022753"/>
    </source>
</evidence>
<dbReference type="SMART" id="SM00128">
    <property type="entry name" value="IPPc"/>
    <property type="match status" value="1"/>
</dbReference>
<dbReference type="GO" id="GO:0030670">
    <property type="term" value="C:phagocytic vesicle membrane"/>
    <property type="evidence" value="ECO:0007669"/>
    <property type="project" value="UniProtKB-SubCell"/>
</dbReference>
<dbReference type="InterPro" id="IPR000198">
    <property type="entry name" value="RhoGAP_dom"/>
</dbReference>
<dbReference type="SMR" id="A0A0P8XGU2"/>
<protein>
    <recommendedName>
        <fullName evidence="10">Phosphoinositide 5-phosphatase</fullName>
    </recommendedName>
</protein>
<evidence type="ECO:0000256" key="2">
    <source>
        <dbReference type="ARBA" id="ARBA00004580"/>
    </source>
</evidence>
<dbReference type="KEGG" id="dan:26514483"/>
<dbReference type="GO" id="GO:0007165">
    <property type="term" value="P:signal transduction"/>
    <property type="evidence" value="ECO:0007669"/>
    <property type="project" value="InterPro"/>
</dbReference>
<dbReference type="InParanoid" id="A0A0P8XGU2"/>
<dbReference type="Pfam" id="PF16776">
    <property type="entry name" value="INPP5B_PH"/>
    <property type="match status" value="1"/>
</dbReference>
<dbReference type="FunCoup" id="A0A0P8XGU2">
    <property type="interactions" value="1203"/>
</dbReference>
<evidence type="ECO:0000313" key="9">
    <source>
        <dbReference type="Proteomes" id="UP000007801"/>
    </source>
</evidence>
<name>A0A0P8XGU2_DROAN</name>
<dbReference type="InterPro" id="IPR046985">
    <property type="entry name" value="IP5"/>
</dbReference>
<keyword evidence="9" id="KW-1185">Reference proteome</keyword>
<dbReference type="GO" id="GO:0046856">
    <property type="term" value="P:phosphatidylinositol dephosphorylation"/>
    <property type="evidence" value="ECO:0007669"/>
    <property type="project" value="EnsemblMetazoa"/>
</dbReference>
<dbReference type="InterPro" id="IPR013783">
    <property type="entry name" value="Ig-like_fold"/>
</dbReference>
<feature type="region of interest" description="Disordered" evidence="5">
    <location>
        <begin position="1"/>
        <end position="20"/>
    </location>
</feature>
<dbReference type="InterPro" id="IPR036691">
    <property type="entry name" value="Endo/exonu/phosph_ase_sf"/>
</dbReference>
<dbReference type="EMBL" id="CH902632">
    <property type="protein sequence ID" value="KPU74115.1"/>
    <property type="molecule type" value="Genomic_DNA"/>
</dbReference>
<gene>
    <name evidence="8" type="primary">Dana\GF27074</name>
    <name evidence="8" type="ORF">GF27074</name>
</gene>
<dbReference type="Pfam" id="PF21310">
    <property type="entry name" value="OCRL-like_ASH"/>
    <property type="match status" value="1"/>
</dbReference>
<feature type="domain" description="Rho-GAP" evidence="7">
    <location>
        <begin position="656"/>
        <end position="816"/>
    </location>
</feature>
<feature type="domain" description="Inositol polyphosphate-related phosphatase" evidence="6">
    <location>
        <begin position="187"/>
        <end position="479"/>
    </location>
</feature>
<dbReference type="STRING" id="7217.A0A0P8XGU2"/>
<evidence type="ECO:0008006" key="10">
    <source>
        <dbReference type="Google" id="ProtNLM"/>
    </source>
</evidence>
<dbReference type="SMART" id="SM00324">
    <property type="entry name" value="RhoGAP"/>
    <property type="match status" value="1"/>
</dbReference>